<dbReference type="SUPFAM" id="SSF52540">
    <property type="entry name" value="P-loop containing nucleoside triphosphate hydrolases"/>
    <property type="match status" value="1"/>
</dbReference>
<sequence length="480" mass="54144">MTKSSTTRRMLVAEPQRRRVSFSAEDKSANSFRSKTAGSAASTWFRSEWKISVMAHNVLYKIALAFSPGYDPALELANHSAGIHPNGHVRRREQDLVDRIMSGEEKGHYYLLLGPKGTGKGSMIMDAMSATQADGAAVCEAHPDLEVFRVRLGKAINYDYNEDAQYGLFQVRDPKEGGPALDIERALNKLEKYALLGVARRRKPLVLVINNMHHLQNDDSGRALVRVLQQRAESWAESGILTMVFCSDDFWPYTVLRKAANRLQVMSISDLSQSEAVQTLQFMQQGIVDQENSELCLREAVRCVGGRLAVLNRIGQADDVLGKHFTEYLAREKAWLLAHIGLIPDHDDDVMDEQKFASSSWLLLQEFVRLQKQRETERVGKEEDFDDQPVPSIPYWRCRQIMGRGDFLAALDHSNIISIDITHDVRPDSIVILQAAKEVCEAEGFEQSLQNVLERIDEIESLHRTRELVACLPVLILEGN</sequence>
<evidence type="ECO:0000313" key="4">
    <source>
        <dbReference type="Proteomes" id="UP000030653"/>
    </source>
</evidence>
<feature type="domain" description="Orc1-like AAA ATPase" evidence="1">
    <location>
        <begin position="94"/>
        <end position="234"/>
    </location>
</feature>
<evidence type="ECO:0008006" key="5">
    <source>
        <dbReference type="Google" id="ProtNLM"/>
    </source>
</evidence>
<keyword evidence="4" id="KW-1185">Reference proteome</keyword>
<dbReference type="PANTHER" id="PTHR36168">
    <property type="entry name" value="CHROMOSOME 1, WHOLE GENOME SHOTGUN SEQUENCE"/>
    <property type="match status" value="1"/>
</dbReference>
<dbReference type="STRING" id="1858805.M5FQ57"/>
<dbReference type="PANTHER" id="PTHR36168:SF1">
    <property type="entry name" value="ORC1-LIKE AAA ATPASE DOMAIN-CONTAINING PROTEIN"/>
    <property type="match status" value="1"/>
</dbReference>
<proteinExistence type="predicted"/>
<evidence type="ECO:0000259" key="2">
    <source>
        <dbReference type="Pfam" id="PF24913"/>
    </source>
</evidence>
<dbReference type="InterPro" id="IPR027417">
    <property type="entry name" value="P-loop_NTPase"/>
</dbReference>
<dbReference type="Pfam" id="PF13191">
    <property type="entry name" value="AAA_16"/>
    <property type="match status" value="1"/>
</dbReference>
<evidence type="ECO:0000259" key="1">
    <source>
        <dbReference type="Pfam" id="PF13191"/>
    </source>
</evidence>
<dbReference type="InterPro" id="IPR056808">
    <property type="entry name" value="HTH_AAA"/>
</dbReference>
<organism evidence="3 4">
    <name type="scientific">Dacryopinax primogenitus (strain DJM 731)</name>
    <name type="common">Brown rot fungus</name>
    <dbReference type="NCBI Taxonomy" id="1858805"/>
    <lineage>
        <taxon>Eukaryota</taxon>
        <taxon>Fungi</taxon>
        <taxon>Dikarya</taxon>
        <taxon>Basidiomycota</taxon>
        <taxon>Agaricomycotina</taxon>
        <taxon>Dacrymycetes</taxon>
        <taxon>Dacrymycetales</taxon>
        <taxon>Dacrymycetaceae</taxon>
        <taxon>Dacryopinax</taxon>
    </lineage>
</organism>
<gene>
    <name evidence="3" type="ORF">DACRYDRAFT_92062</name>
</gene>
<reference evidence="3 4" key="1">
    <citation type="journal article" date="2012" name="Science">
        <title>The Paleozoic origin of enzymatic lignin decomposition reconstructed from 31 fungal genomes.</title>
        <authorList>
            <person name="Floudas D."/>
            <person name="Binder M."/>
            <person name="Riley R."/>
            <person name="Barry K."/>
            <person name="Blanchette R.A."/>
            <person name="Henrissat B."/>
            <person name="Martinez A.T."/>
            <person name="Otillar R."/>
            <person name="Spatafora J.W."/>
            <person name="Yadav J.S."/>
            <person name="Aerts A."/>
            <person name="Benoit I."/>
            <person name="Boyd A."/>
            <person name="Carlson A."/>
            <person name="Copeland A."/>
            <person name="Coutinho P.M."/>
            <person name="de Vries R.P."/>
            <person name="Ferreira P."/>
            <person name="Findley K."/>
            <person name="Foster B."/>
            <person name="Gaskell J."/>
            <person name="Glotzer D."/>
            <person name="Gorecki P."/>
            <person name="Heitman J."/>
            <person name="Hesse C."/>
            <person name="Hori C."/>
            <person name="Igarashi K."/>
            <person name="Jurgens J.A."/>
            <person name="Kallen N."/>
            <person name="Kersten P."/>
            <person name="Kohler A."/>
            <person name="Kuees U."/>
            <person name="Kumar T.K.A."/>
            <person name="Kuo A."/>
            <person name="LaButti K."/>
            <person name="Larrondo L.F."/>
            <person name="Lindquist E."/>
            <person name="Ling A."/>
            <person name="Lombard V."/>
            <person name="Lucas S."/>
            <person name="Lundell T."/>
            <person name="Martin R."/>
            <person name="McLaughlin D.J."/>
            <person name="Morgenstern I."/>
            <person name="Morin E."/>
            <person name="Murat C."/>
            <person name="Nagy L.G."/>
            <person name="Nolan M."/>
            <person name="Ohm R.A."/>
            <person name="Patyshakuliyeva A."/>
            <person name="Rokas A."/>
            <person name="Ruiz-Duenas F.J."/>
            <person name="Sabat G."/>
            <person name="Salamov A."/>
            <person name="Samejima M."/>
            <person name="Schmutz J."/>
            <person name="Slot J.C."/>
            <person name="St John F."/>
            <person name="Stenlid J."/>
            <person name="Sun H."/>
            <person name="Sun S."/>
            <person name="Syed K."/>
            <person name="Tsang A."/>
            <person name="Wiebenga A."/>
            <person name="Young D."/>
            <person name="Pisabarro A."/>
            <person name="Eastwood D.C."/>
            <person name="Martin F."/>
            <person name="Cullen D."/>
            <person name="Grigoriev I.V."/>
            <person name="Hibbett D.S."/>
        </authorList>
    </citation>
    <scope>NUCLEOTIDE SEQUENCE [LARGE SCALE GENOMIC DNA]</scope>
    <source>
        <strain evidence="3 4">DJM-731 SS1</strain>
    </source>
</reference>
<protein>
    <recommendedName>
        <fullName evidence="5">Orc1-like AAA ATPase domain-containing protein</fullName>
    </recommendedName>
</protein>
<dbReference type="Proteomes" id="UP000030653">
    <property type="component" value="Unassembled WGS sequence"/>
</dbReference>
<name>M5FQ57_DACPD</name>
<dbReference type="InterPro" id="IPR041664">
    <property type="entry name" value="AAA_16"/>
</dbReference>
<dbReference type="AlphaFoldDB" id="M5FQ57"/>
<dbReference type="Pfam" id="PF24913">
    <property type="entry name" value="WHD_AAA_fung"/>
    <property type="match status" value="1"/>
</dbReference>
<dbReference type="OrthoDB" id="511599at2759"/>
<dbReference type="HOGENOM" id="CLU_021105_1_2_1"/>
<dbReference type="OMA" id="AIDYEFH"/>
<accession>M5FQ57</accession>
<dbReference type="EMBL" id="JH795881">
    <property type="protein sequence ID" value="EJT96744.1"/>
    <property type="molecule type" value="Genomic_DNA"/>
</dbReference>
<dbReference type="RefSeq" id="XP_040623642.1">
    <property type="nucleotide sequence ID" value="XM_040777039.1"/>
</dbReference>
<feature type="domain" description="AAA protein C-terminal winged helix" evidence="2">
    <location>
        <begin position="339"/>
        <end position="460"/>
    </location>
</feature>
<dbReference type="GeneID" id="63692101"/>
<evidence type="ECO:0000313" key="3">
    <source>
        <dbReference type="EMBL" id="EJT96744.1"/>
    </source>
</evidence>